<evidence type="ECO:0000313" key="3">
    <source>
        <dbReference type="Proteomes" id="UP001178507"/>
    </source>
</evidence>
<evidence type="ECO:0000256" key="1">
    <source>
        <dbReference type="SAM" id="MobiDB-lite"/>
    </source>
</evidence>
<accession>A0AA36JT20</accession>
<dbReference type="EMBL" id="CAUJNA010003837">
    <property type="protein sequence ID" value="CAJ1410724.1"/>
    <property type="molecule type" value="Genomic_DNA"/>
</dbReference>
<dbReference type="PANTHER" id="PTHR38899">
    <property type="entry name" value="DOMAIN OOKINETE PROTEIN, PUTATIVE-RELATED"/>
    <property type="match status" value="1"/>
</dbReference>
<protein>
    <submittedName>
        <fullName evidence="2">Uncharacterized protein</fullName>
    </submittedName>
</protein>
<keyword evidence="3" id="KW-1185">Reference proteome</keyword>
<comment type="caution">
    <text evidence="2">The sequence shown here is derived from an EMBL/GenBank/DDBJ whole genome shotgun (WGS) entry which is preliminary data.</text>
</comment>
<gene>
    <name evidence="2" type="ORF">EVOR1521_LOCUS31493</name>
</gene>
<dbReference type="AlphaFoldDB" id="A0AA36JT20"/>
<organism evidence="2 3">
    <name type="scientific">Effrenium voratum</name>
    <dbReference type="NCBI Taxonomy" id="2562239"/>
    <lineage>
        <taxon>Eukaryota</taxon>
        <taxon>Sar</taxon>
        <taxon>Alveolata</taxon>
        <taxon>Dinophyceae</taxon>
        <taxon>Suessiales</taxon>
        <taxon>Symbiodiniaceae</taxon>
        <taxon>Effrenium</taxon>
    </lineage>
</organism>
<dbReference type="PANTHER" id="PTHR38899:SF1">
    <property type="entry name" value="PROTEIN KINASE"/>
    <property type="match status" value="1"/>
</dbReference>
<proteinExistence type="predicted"/>
<sequence length="343" mass="37139">MGSATSVDAGAIDPRWRMDRGLPLGSAASANSYSQSHAPYFGSPGHHRFADWPDAPGGDPWRSTRPFGGRDPDERTPSSFRSGARQDGHLPLKAPRSGGFEREARGDAFQPFPSSSLGFGRDLEPFHSKSRFTYDRTLDSFSTASTAESPGRFPSLGSPSSVLGSSPLSATCKAFPLLVWDWDDTLMCSSALNTGCFAAKQFPQLEVLVEQVLTASMRLGETVIVTNADEMWVQESAKRFLPRVMPLLSRIQVISARKRWEPRFPGDVFAWKREAFRELLSSWQHTAAAPGGLHLIVLGDSAAEMEAAHTSSVGMIAPTAVKTARGFGRMIQGGSLPELPGVL</sequence>
<reference evidence="2" key="1">
    <citation type="submission" date="2023-08" db="EMBL/GenBank/DDBJ databases">
        <authorList>
            <person name="Chen Y."/>
            <person name="Shah S."/>
            <person name="Dougan E. K."/>
            <person name="Thang M."/>
            <person name="Chan C."/>
        </authorList>
    </citation>
    <scope>NUCLEOTIDE SEQUENCE</scope>
</reference>
<name>A0AA36JT20_9DINO</name>
<feature type="region of interest" description="Disordered" evidence="1">
    <location>
        <begin position="16"/>
        <end position="104"/>
    </location>
</feature>
<dbReference type="Proteomes" id="UP001178507">
    <property type="component" value="Unassembled WGS sequence"/>
</dbReference>
<feature type="compositionally biased region" description="Polar residues" evidence="1">
    <location>
        <begin position="28"/>
        <end position="37"/>
    </location>
</feature>
<evidence type="ECO:0000313" key="2">
    <source>
        <dbReference type="EMBL" id="CAJ1410724.1"/>
    </source>
</evidence>